<name>A0A5N1JV87_9HYPH</name>
<dbReference type="RefSeq" id="WP_151094444.1">
    <property type="nucleotide sequence ID" value="NZ_JBLZNM010000004.1"/>
</dbReference>
<keyword evidence="8 11" id="KW-0472">Membrane</keyword>
<proteinExistence type="inferred from homology"/>
<gene>
    <name evidence="12" type="ORF">F3W84_15040</name>
</gene>
<evidence type="ECO:0000256" key="4">
    <source>
        <dbReference type="ARBA" id="ARBA00022475"/>
    </source>
</evidence>
<evidence type="ECO:0000256" key="8">
    <source>
        <dbReference type="ARBA" id="ARBA00023136"/>
    </source>
</evidence>
<keyword evidence="5 11" id="KW-0812">Transmembrane</keyword>
<evidence type="ECO:0000256" key="2">
    <source>
        <dbReference type="ARBA" id="ARBA00008208"/>
    </source>
</evidence>
<dbReference type="Pfam" id="PF17090">
    <property type="entry name" value="Ytca"/>
    <property type="match status" value="1"/>
</dbReference>
<comment type="caution">
    <text evidence="12">The sequence shown here is derived from an EMBL/GenBank/DDBJ whole genome shotgun (WGS) entry which is preliminary data.</text>
</comment>
<keyword evidence="13" id="KW-1185">Reference proteome</keyword>
<evidence type="ECO:0000256" key="9">
    <source>
        <dbReference type="ARBA" id="ARBA00023139"/>
    </source>
</evidence>
<keyword evidence="4" id="KW-1003">Cell membrane</keyword>
<organism evidence="12 13">
    <name type="scientific">Ochrobactrum quorumnocens</name>
    <dbReference type="NCBI Taxonomy" id="271865"/>
    <lineage>
        <taxon>Bacteria</taxon>
        <taxon>Pseudomonadati</taxon>
        <taxon>Pseudomonadota</taxon>
        <taxon>Alphaproteobacteria</taxon>
        <taxon>Hyphomicrobiales</taxon>
        <taxon>Brucellaceae</taxon>
        <taxon>Brucella/Ochrobactrum group</taxon>
        <taxon>Ochrobactrum</taxon>
    </lineage>
</organism>
<comment type="similarity">
    <text evidence="2">Belongs to the YtcA family.</text>
</comment>
<evidence type="ECO:0000256" key="7">
    <source>
        <dbReference type="ARBA" id="ARBA00022989"/>
    </source>
</evidence>
<reference evidence="12 13" key="1">
    <citation type="submission" date="2019-09" db="EMBL/GenBank/DDBJ databases">
        <title>Biological control of the noxious weed angled onion (Allium triquetrum) thwarted by endophytic bacteria in Victoria, Australia.</title>
        <authorList>
            <person name="Tehranchian P."/>
            <person name="Adair R.J."/>
            <person name="Van T.H."/>
            <person name="Morrison P.D."/>
            <person name="Williams H."/>
            <person name="Lawrie A.C."/>
        </authorList>
    </citation>
    <scope>NUCLEOTIDE SEQUENCE [LARGE SCALE GENOMIC DNA]</scope>
    <source>
        <strain evidence="12 13">RPTAtOch1</strain>
    </source>
</reference>
<dbReference type="AlphaFoldDB" id="A0A5N1JV87"/>
<sequence>MSGPSFSLFGAYFPSWMMCLAIAIIVTVVLRAIFIRTGLDDILVFRLITYTGMVIAIACGLALFVYGR</sequence>
<comment type="subcellular location">
    <subcellularLocation>
        <location evidence="1">Membrane</location>
        <topology evidence="1">Multi-pass membrane protein</topology>
    </subcellularLocation>
</comment>
<evidence type="ECO:0000256" key="3">
    <source>
        <dbReference type="ARBA" id="ARBA00021237"/>
    </source>
</evidence>
<protein>
    <recommendedName>
        <fullName evidence="3">Uncharacterized protein YtcA</fullName>
    </recommendedName>
</protein>
<evidence type="ECO:0000256" key="10">
    <source>
        <dbReference type="ARBA" id="ARBA00023288"/>
    </source>
</evidence>
<dbReference type="Proteomes" id="UP000327108">
    <property type="component" value="Unassembled WGS sequence"/>
</dbReference>
<feature type="transmembrane region" description="Helical" evidence="11">
    <location>
        <begin position="47"/>
        <end position="66"/>
    </location>
</feature>
<evidence type="ECO:0000256" key="1">
    <source>
        <dbReference type="ARBA" id="ARBA00004141"/>
    </source>
</evidence>
<evidence type="ECO:0000256" key="6">
    <source>
        <dbReference type="ARBA" id="ARBA00022729"/>
    </source>
</evidence>
<evidence type="ECO:0000256" key="11">
    <source>
        <dbReference type="SAM" id="Phobius"/>
    </source>
</evidence>
<evidence type="ECO:0000313" key="13">
    <source>
        <dbReference type="Proteomes" id="UP000327108"/>
    </source>
</evidence>
<evidence type="ECO:0000313" key="12">
    <source>
        <dbReference type="EMBL" id="KAA9367119.1"/>
    </source>
</evidence>
<dbReference type="InterPro" id="IPR031381">
    <property type="entry name" value="YtcA"/>
</dbReference>
<keyword evidence="7 11" id="KW-1133">Transmembrane helix</keyword>
<keyword evidence="10" id="KW-0449">Lipoprotein</keyword>
<keyword evidence="9" id="KW-0564">Palmitate</keyword>
<feature type="transmembrane region" description="Helical" evidence="11">
    <location>
        <begin position="12"/>
        <end position="35"/>
    </location>
</feature>
<accession>A0A5N1JV87</accession>
<evidence type="ECO:0000256" key="5">
    <source>
        <dbReference type="ARBA" id="ARBA00022692"/>
    </source>
</evidence>
<keyword evidence="6" id="KW-0732">Signal</keyword>
<dbReference type="GO" id="GO:0016020">
    <property type="term" value="C:membrane"/>
    <property type="evidence" value="ECO:0007669"/>
    <property type="project" value="UniProtKB-SubCell"/>
</dbReference>
<dbReference type="EMBL" id="VYXQ01000014">
    <property type="protein sequence ID" value="KAA9367119.1"/>
    <property type="molecule type" value="Genomic_DNA"/>
</dbReference>